<accession>A0A0A9APS1</accession>
<organism evidence="1">
    <name type="scientific">Arundo donax</name>
    <name type="common">Giant reed</name>
    <name type="synonym">Donax arundinaceus</name>
    <dbReference type="NCBI Taxonomy" id="35708"/>
    <lineage>
        <taxon>Eukaryota</taxon>
        <taxon>Viridiplantae</taxon>
        <taxon>Streptophyta</taxon>
        <taxon>Embryophyta</taxon>
        <taxon>Tracheophyta</taxon>
        <taxon>Spermatophyta</taxon>
        <taxon>Magnoliopsida</taxon>
        <taxon>Liliopsida</taxon>
        <taxon>Poales</taxon>
        <taxon>Poaceae</taxon>
        <taxon>PACMAD clade</taxon>
        <taxon>Arundinoideae</taxon>
        <taxon>Arundineae</taxon>
        <taxon>Arundo</taxon>
    </lineage>
</organism>
<sequence length="34" mass="4093">MARSGMITKQYVKERISTTCLRCFRNEVPIYHIF</sequence>
<evidence type="ECO:0000313" key="1">
    <source>
        <dbReference type="EMBL" id="JAD50940.1"/>
    </source>
</evidence>
<reference evidence="1" key="2">
    <citation type="journal article" date="2015" name="Data Brief">
        <title>Shoot transcriptome of the giant reed, Arundo donax.</title>
        <authorList>
            <person name="Barrero R.A."/>
            <person name="Guerrero F.D."/>
            <person name="Moolhuijzen P."/>
            <person name="Goolsby J.A."/>
            <person name="Tidwell J."/>
            <person name="Bellgard S.E."/>
            <person name="Bellgard M.I."/>
        </authorList>
    </citation>
    <scope>NUCLEOTIDE SEQUENCE</scope>
    <source>
        <tissue evidence="1">Shoot tissue taken approximately 20 cm above the soil surface</tissue>
    </source>
</reference>
<dbReference type="AlphaFoldDB" id="A0A0A9APS1"/>
<protein>
    <submittedName>
        <fullName evidence="1">Uncharacterized protein</fullName>
    </submittedName>
</protein>
<proteinExistence type="predicted"/>
<dbReference type="EMBL" id="GBRH01246955">
    <property type="protein sequence ID" value="JAD50940.1"/>
    <property type="molecule type" value="Transcribed_RNA"/>
</dbReference>
<reference evidence="1" key="1">
    <citation type="submission" date="2014-09" db="EMBL/GenBank/DDBJ databases">
        <authorList>
            <person name="Magalhaes I.L.F."/>
            <person name="Oliveira U."/>
            <person name="Santos F.R."/>
            <person name="Vidigal T.H.D.A."/>
            <person name="Brescovit A.D."/>
            <person name="Santos A.J."/>
        </authorList>
    </citation>
    <scope>NUCLEOTIDE SEQUENCE</scope>
    <source>
        <tissue evidence="1">Shoot tissue taken approximately 20 cm above the soil surface</tissue>
    </source>
</reference>
<name>A0A0A9APS1_ARUDO</name>